<sequence>MIGKVLRASSLFRRQYGHLRGFLLWAELLKEKLHAHGQPFSVHVPGARAPIWLRARTSDVEAFCQIFGHVEMGFFSSSHAHYMIDAGANIGLTSVFLAMRYPDARIDALEVDSQNCALLRRNTAPYKNVHLLEKGLWSHACKLKILNPEAEPWAYRVGPAPEGAADGIPAIGVAELLAASGFKQVDLLKIDIEGSEIEVLNGQSGEWMGAVKTMAIELHDWMRSGCSDALQRAVDVRRHTRHQSGEYHVIVFE</sequence>
<name>A0ABY4SEB6_AQUTE</name>
<dbReference type="GO" id="GO:0008168">
    <property type="term" value="F:methyltransferase activity"/>
    <property type="evidence" value="ECO:0007669"/>
    <property type="project" value="UniProtKB-KW"/>
</dbReference>
<dbReference type="GO" id="GO:0032259">
    <property type="term" value="P:methylation"/>
    <property type="evidence" value="ECO:0007669"/>
    <property type="project" value="UniProtKB-KW"/>
</dbReference>
<evidence type="ECO:0000313" key="2">
    <source>
        <dbReference type="EMBL" id="URI10257.1"/>
    </source>
</evidence>
<accession>A0ABY4SEB6</accession>
<keyword evidence="2" id="KW-0808">Transferase</keyword>
<dbReference type="RefSeq" id="WP_250198461.1">
    <property type="nucleotide sequence ID" value="NZ_CP097636.1"/>
</dbReference>
<organism evidence="2 3">
    <name type="scientific">Aquincola tertiaricarbonis</name>
    <dbReference type="NCBI Taxonomy" id="391953"/>
    <lineage>
        <taxon>Bacteria</taxon>
        <taxon>Pseudomonadati</taxon>
        <taxon>Pseudomonadota</taxon>
        <taxon>Betaproteobacteria</taxon>
        <taxon>Burkholderiales</taxon>
        <taxon>Sphaerotilaceae</taxon>
        <taxon>Aquincola</taxon>
    </lineage>
</organism>
<dbReference type="InterPro" id="IPR029063">
    <property type="entry name" value="SAM-dependent_MTases_sf"/>
</dbReference>
<reference evidence="2" key="1">
    <citation type="submission" date="2022-05" db="EMBL/GenBank/DDBJ databases">
        <title>An RpoN-dependent PEP-CTERM gene is involved in floc formation of an Aquincola tertiaricarbonis strain.</title>
        <authorList>
            <person name="Qiu D."/>
            <person name="Xia M."/>
        </authorList>
    </citation>
    <scope>NUCLEOTIDE SEQUENCE</scope>
    <source>
        <strain evidence="2">RN12</strain>
    </source>
</reference>
<keyword evidence="2" id="KW-0489">Methyltransferase</keyword>
<dbReference type="NCBIfam" id="TIGR01444">
    <property type="entry name" value="fkbM_fam"/>
    <property type="match status" value="1"/>
</dbReference>
<dbReference type="Pfam" id="PF05050">
    <property type="entry name" value="Methyltransf_21"/>
    <property type="match status" value="1"/>
</dbReference>
<dbReference type="EMBL" id="CP097636">
    <property type="protein sequence ID" value="URI10257.1"/>
    <property type="molecule type" value="Genomic_DNA"/>
</dbReference>
<dbReference type="Proteomes" id="UP001056201">
    <property type="component" value="Chromosome 2"/>
</dbReference>
<dbReference type="Gene3D" id="3.40.50.150">
    <property type="entry name" value="Vaccinia Virus protein VP39"/>
    <property type="match status" value="1"/>
</dbReference>
<protein>
    <submittedName>
        <fullName evidence="2">FkbM family methyltransferase</fullName>
    </submittedName>
</protein>
<evidence type="ECO:0000259" key="1">
    <source>
        <dbReference type="Pfam" id="PF05050"/>
    </source>
</evidence>
<dbReference type="InterPro" id="IPR006342">
    <property type="entry name" value="FkbM_mtfrase"/>
</dbReference>
<dbReference type="SUPFAM" id="SSF53335">
    <property type="entry name" value="S-adenosyl-L-methionine-dependent methyltransferases"/>
    <property type="match status" value="1"/>
</dbReference>
<evidence type="ECO:0000313" key="3">
    <source>
        <dbReference type="Proteomes" id="UP001056201"/>
    </source>
</evidence>
<gene>
    <name evidence="2" type="ORF">MW290_14655</name>
</gene>
<keyword evidence="3" id="KW-1185">Reference proteome</keyword>
<feature type="domain" description="Methyltransferase FkbM" evidence="1">
    <location>
        <begin position="160"/>
        <end position="222"/>
    </location>
</feature>
<proteinExistence type="predicted"/>